<dbReference type="Proteomes" id="UP000006671">
    <property type="component" value="Unassembled WGS sequence"/>
</dbReference>
<dbReference type="PANTHER" id="PTHR43174">
    <property type="entry name" value="UDP-N-ACETYLGLUCOSAMINE 2-EPIMERASE"/>
    <property type="match status" value="1"/>
</dbReference>
<feature type="domain" description="UDP-N-acetylglucosamine 2-epimerase" evidence="4">
    <location>
        <begin position="27"/>
        <end position="378"/>
    </location>
</feature>
<gene>
    <name evidence="5" type="ORF">NAEGRDRAFT_51364</name>
</gene>
<dbReference type="VEuPathDB" id="AmoebaDB:NAEGRDRAFT_51364"/>
<evidence type="ECO:0000256" key="2">
    <source>
        <dbReference type="ARBA" id="ARBA00038209"/>
    </source>
</evidence>
<comment type="similarity">
    <text evidence="2">Belongs to the UDP-N-acetylglucosamine 2-epimerase family.</text>
</comment>
<dbReference type="SUPFAM" id="SSF53756">
    <property type="entry name" value="UDP-Glycosyltransferase/glycogen phosphorylase"/>
    <property type="match status" value="1"/>
</dbReference>
<dbReference type="Gene3D" id="3.40.50.2000">
    <property type="entry name" value="Glycogen Phosphorylase B"/>
    <property type="match status" value="2"/>
</dbReference>
<dbReference type="RefSeq" id="XP_002673813.1">
    <property type="nucleotide sequence ID" value="XM_002673767.1"/>
</dbReference>
<dbReference type="GeneID" id="8855649"/>
<evidence type="ECO:0000256" key="1">
    <source>
        <dbReference type="ARBA" id="ARBA00023235"/>
    </source>
</evidence>
<dbReference type="PANTHER" id="PTHR43174:SF2">
    <property type="entry name" value="UDP-N-ACETYLGLUCOSAMINE 2-EPIMERASE"/>
    <property type="match status" value="1"/>
</dbReference>
<dbReference type="KEGG" id="ngr:NAEGRDRAFT_51364"/>
<dbReference type="EC" id="5.1.3.14" evidence="3"/>
<dbReference type="Pfam" id="PF02350">
    <property type="entry name" value="Epimerase_2"/>
    <property type="match status" value="1"/>
</dbReference>
<dbReference type="InParanoid" id="D2VQ93"/>
<protein>
    <recommendedName>
        <fullName evidence="3">UDP-N-acetylglucosamine 2-epimerase (non-hydrolyzing)</fullName>
        <ecNumber evidence="3">5.1.3.14</ecNumber>
    </recommendedName>
</protein>
<dbReference type="AlphaFoldDB" id="D2VQ93"/>
<dbReference type="EMBL" id="GG738888">
    <property type="protein sequence ID" value="EFC41069.1"/>
    <property type="molecule type" value="Genomic_DNA"/>
</dbReference>
<name>D2VQ93_NAEGR</name>
<evidence type="ECO:0000313" key="5">
    <source>
        <dbReference type="EMBL" id="EFC41069.1"/>
    </source>
</evidence>
<dbReference type="Gene3D" id="3.90.550.10">
    <property type="entry name" value="Spore Coat Polysaccharide Biosynthesis Protein SpsA, Chain A"/>
    <property type="match status" value="1"/>
</dbReference>
<dbReference type="OrthoDB" id="449503at2759"/>
<evidence type="ECO:0000259" key="4">
    <source>
        <dbReference type="Pfam" id="PF02350"/>
    </source>
</evidence>
<dbReference type="NCBIfam" id="TIGR00236">
    <property type="entry name" value="wecB"/>
    <property type="match status" value="1"/>
</dbReference>
<dbReference type="InterPro" id="IPR003331">
    <property type="entry name" value="UDP_GlcNAc_Epimerase_2_dom"/>
</dbReference>
<proteinExistence type="inferred from homology"/>
<reference evidence="5 6" key="1">
    <citation type="journal article" date="2010" name="Cell">
        <title>The genome of Naegleria gruberi illuminates early eukaryotic versatility.</title>
        <authorList>
            <person name="Fritz-Laylin L.K."/>
            <person name="Prochnik S.E."/>
            <person name="Ginger M.L."/>
            <person name="Dacks J.B."/>
            <person name="Carpenter M.L."/>
            <person name="Field M.C."/>
            <person name="Kuo A."/>
            <person name="Paredez A."/>
            <person name="Chapman J."/>
            <person name="Pham J."/>
            <person name="Shu S."/>
            <person name="Neupane R."/>
            <person name="Cipriano M."/>
            <person name="Mancuso J."/>
            <person name="Tu H."/>
            <person name="Salamov A."/>
            <person name="Lindquist E."/>
            <person name="Shapiro H."/>
            <person name="Lucas S."/>
            <person name="Grigoriev I.V."/>
            <person name="Cande W.Z."/>
            <person name="Fulton C."/>
            <person name="Rokhsar D.S."/>
            <person name="Dawson S.C."/>
        </authorList>
    </citation>
    <scope>NUCLEOTIDE SEQUENCE [LARGE SCALE GENOMIC DNA]</scope>
    <source>
        <strain evidence="5 6">NEG-M</strain>
    </source>
</reference>
<dbReference type="InterPro" id="IPR029044">
    <property type="entry name" value="Nucleotide-diphossugar_trans"/>
</dbReference>
<sequence length="869" mass="97198">MPRVVIVLGTRPEAIKCAPLISHLKSNHHSELEVIVLSTGQHSEILKQTLGVFHQHVDIDLKLMTPNQSISSFFTLAFQKISLEFEKQGPISMVLVQGDTTTSLVAALAASYLKIPVGHVEAGLRSYDFNSPFPEELNRKVIDSFASLLFAPTEFSKAALVREGICPQHVHVTGNTGIDSFYSLKSLPPKIIPELLQNIRSFKTKHVDATTSSHRTVILVTMHRRENIPHFKEMCNAIKTISNTFGKNVMVILPVHPNPNAKSVVHEVLSSLDNVQLVDPIAYDIFPHVISEADIVVTDSGGIQEESASIGKPVILMRDTTERPEGIYIGTIKKIGVNYHHIVKAMTDAIKDSQNSKLILSKHIFGDGKASMRISKIVRDFVTSKLPESSECSTQFIQDSIAESVYSQNFLPFESRKKELLERSKPKDPLTMQELFALPSAYTPATKTSDEFSVTVVVGLYKRTGLVKRWMQALLSQTHQPKVVWMVFFASPKAEEIENEIQEAKLLATSNNISLFINKGEMQLKYFGRFQLALQSPTKYIAVFDDDCIPEKRFLEAAIHTINTNNYRGILGTKGTPTAEDYFYGPVSGSEQIIEVDVVGGSWFMEREWVKLLFREKMFSWATGEDWHLCSNARKYANIRCFVMPVSRTLETNSYSGDYMQISNNGDTTGRVQGTSEARSLIIQKETQRGNRLMNSYRNNDLRTAFVFLSNQNEGRTILKMLSSLELPFTIQYSLGVADQSIAQIDSDELSKITKFKSFNDFMLSREFDTAQTNLSSAAETMYHFDMSIQQQQATAVILVGSSPTPSTLAVATACQINKIPVINFVLTEKSNKLVESVSVLTVRSTPIDGNLLDETKRILTETLTKIFT</sequence>
<accession>D2VQ93</accession>
<dbReference type="SUPFAM" id="SSF53448">
    <property type="entry name" value="Nucleotide-diphospho-sugar transferases"/>
    <property type="match status" value="1"/>
</dbReference>
<organism evidence="6">
    <name type="scientific">Naegleria gruberi</name>
    <name type="common">Amoeba</name>
    <dbReference type="NCBI Taxonomy" id="5762"/>
    <lineage>
        <taxon>Eukaryota</taxon>
        <taxon>Discoba</taxon>
        <taxon>Heterolobosea</taxon>
        <taxon>Tetramitia</taxon>
        <taxon>Eutetramitia</taxon>
        <taxon>Vahlkampfiidae</taxon>
        <taxon>Naegleria</taxon>
    </lineage>
</organism>
<evidence type="ECO:0000313" key="6">
    <source>
        <dbReference type="Proteomes" id="UP000006671"/>
    </source>
</evidence>
<dbReference type="InterPro" id="IPR029767">
    <property type="entry name" value="WecB-like"/>
</dbReference>
<dbReference type="GO" id="GO:0008761">
    <property type="term" value="F:UDP-N-acetylglucosamine 2-epimerase activity"/>
    <property type="evidence" value="ECO:0007669"/>
    <property type="project" value="UniProtKB-EC"/>
</dbReference>
<keyword evidence="1" id="KW-0413">Isomerase</keyword>
<dbReference type="CDD" id="cd03786">
    <property type="entry name" value="GTB_UDP-GlcNAc_2-Epimerase"/>
    <property type="match status" value="1"/>
</dbReference>
<evidence type="ECO:0000256" key="3">
    <source>
        <dbReference type="ARBA" id="ARBA00038858"/>
    </source>
</evidence>
<keyword evidence="6" id="KW-1185">Reference proteome</keyword>